<protein>
    <recommendedName>
        <fullName evidence="3">Glycosyltransferase family 9 (Heptosyltransferase)</fullName>
    </recommendedName>
</protein>
<accession>A0ABX0UH38</accession>
<proteinExistence type="predicted"/>
<dbReference type="Gene3D" id="3.40.50.2000">
    <property type="entry name" value="Glycogen Phosphorylase B"/>
    <property type="match status" value="1"/>
</dbReference>
<gene>
    <name evidence="1" type="ORF">FHS68_001484</name>
</gene>
<evidence type="ECO:0000313" key="1">
    <source>
        <dbReference type="EMBL" id="NIJ52328.1"/>
    </source>
</evidence>
<dbReference type="SUPFAM" id="SSF53756">
    <property type="entry name" value="UDP-Glycosyltransferase/glycogen phosphorylase"/>
    <property type="match status" value="1"/>
</dbReference>
<dbReference type="EMBL" id="JAASQJ010000001">
    <property type="protein sequence ID" value="NIJ52328.1"/>
    <property type="molecule type" value="Genomic_DNA"/>
</dbReference>
<comment type="caution">
    <text evidence="1">The sequence shown here is derived from an EMBL/GenBank/DDBJ whole genome shotgun (WGS) entry which is preliminary data.</text>
</comment>
<sequence length="240" mass="27282">MGNKTSVFTTFGGGFGDCWATASFFATEGKTKEVFLETVDPRILKIIAQFDTSIPQIIYTRQPADVAIMSPSDSTYFFSQRGYQPKFIVPWRTMFARPYLPTRVTWRQQQCRKRIVYHLSPSTFGPTSCQPGEAELLVEKLTYLKFEAIRLGDHMSLEENIKIAASSDFFIGIDSGVSHLCHSVGIPIVLIRNRLTSNYLKVTHAKKAYVEVESIPCFLNNFHKILGQIETYTELQMPCR</sequence>
<dbReference type="InterPro" id="IPR002201">
    <property type="entry name" value="Glyco_trans_9"/>
</dbReference>
<evidence type="ECO:0000313" key="2">
    <source>
        <dbReference type="Proteomes" id="UP001179181"/>
    </source>
</evidence>
<organism evidence="1 2">
    <name type="scientific">Dyadobacter arcticus</name>
    <dbReference type="NCBI Taxonomy" id="1078754"/>
    <lineage>
        <taxon>Bacteria</taxon>
        <taxon>Pseudomonadati</taxon>
        <taxon>Bacteroidota</taxon>
        <taxon>Cytophagia</taxon>
        <taxon>Cytophagales</taxon>
        <taxon>Spirosomataceae</taxon>
        <taxon>Dyadobacter</taxon>
    </lineage>
</organism>
<dbReference type="Pfam" id="PF01075">
    <property type="entry name" value="Glyco_transf_9"/>
    <property type="match status" value="1"/>
</dbReference>
<reference evidence="1 2" key="1">
    <citation type="submission" date="2020-03" db="EMBL/GenBank/DDBJ databases">
        <title>Genomic Encyclopedia of Type Strains, Phase IV (KMG-IV): sequencing the most valuable type-strain genomes for metagenomic binning, comparative biology and taxonomic classification.</title>
        <authorList>
            <person name="Goeker M."/>
        </authorList>
    </citation>
    <scope>NUCLEOTIDE SEQUENCE [LARGE SCALE GENOMIC DNA]</scope>
    <source>
        <strain evidence="1 2">DSM 102865</strain>
    </source>
</reference>
<evidence type="ECO:0008006" key="3">
    <source>
        <dbReference type="Google" id="ProtNLM"/>
    </source>
</evidence>
<keyword evidence="2" id="KW-1185">Reference proteome</keyword>
<name>A0ABX0UH38_9BACT</name>
<dbReference type="RefSeq" id="WP_167268542.1">
    <property type="nucleotide sequence ID" value="NZ_JAASQJ010000001.1"/>
</dbReference>
<dbReference type="Proteomes" id="UP001179181">
    <property type="component" value="Unassembled WGS sequence"/>
</dbReference>